<name>A0A5R9QG91_9GAMM</name>
<keyword evidence="1" id="KW-0732">Signal</keyword>
<evidence type="ECO:0000313" key="3">
    <source>
        <dbReference type="Proteomes" id="UP000306753"/>
    </source>
</evidence>
<reference evidence="2 3" key="1">
    <citation type="journal article" date="2017" name="Eur. J. Clin. Microbiol. Infect. Dis.">
        <title>Uncommonly isolated clinical Pseudomonas: identification and phylogenetic assignation.</title>
        <authorList>
            <person name="Mulet M."/>
            <person name="Gomila M."/>
            <person name="Ramirez A."/>
            <person name="Cardew S."/>
            <person name="Moore E.R."/>
            <person name="Lalucat J."/>
            <person name="Garcia-Valdes E."/>
        </authorList>
    </citation>
    <scope>NUCLEOTIDE SEQUENCE [LARGE SCALE GENOMIC DNA]</scope>
    <source>
        <strain evidence="2 3">SD129</strain>
    </source>
</reference>
<feature type="chain" id="PRO_5024313364" description="Lipoprotein" evidence="1">
    <location>
        <begin position="21"/>
        <end position="147"/>
    </location>
</feature>
<evidence type="ECO:0000256" key="1">
    <source>
        <dbReference type="SAM" id="SignalP"/>
    </source>
</evidence>
<proteinExistence type="predicted"/>
<feature type="signal peptide" evidence="1">
    <location>
        <begin position="1"/>
        <end position="20"/>
    </location>
</feature>
<dbReference type="PROSITE" id="PS51257">
    <property type="entry name" value="PROKAR_LIPOPROTEIN"/>
    <property type="match status" value="1"/>
</dbReference>
<organism evidence="2 3">
    <name type="scientific">Stutzerimonas nosocomialis</name>
    <dbReference type="NCBI Taxonomy" id="1056496"/>
    <lineage>
        <taxon>Bacteria</taxon>
        <taxon>Pseudomonadati</taxon>
        <taxon>Pseudomonadota</taxon>
        <taxon>Gammaproteobacteria</taxon>
        <taxon>Pseudomonadales</taxon>
        <taxon>Pseudomonadaceae</taxon>
        <taxon>Stutzerimonas</taxon>
    </lineage>
</organism>
<evidence type="ECO:0000313" key="2">
    <source>
        <dbReference type="EMBL" id="TLX64060.1"/>
    </source>
</evidence>
<protein>
    <recommendedName>
        <fullName evidence="4">Lipoprotein</fullName>
    </recommendedName>
</protein>
<comment type="caution">
    <text evidence="2">The sequence shown here is derived from an EMBL/GenBank/DDBJ whole genome shotgun (WGS) entry which is preliminary data.</text>
</comment>
<dbReference type="Proteomes" id="UP000306753">
    <property type="component" value="Unassembled WGS sequence"/>
</dbReference>
<keyword evidence="3" id="KW-1185">Reference proteome</keyword>
<accession>A0A5R9QG91</accession>
<sequence>MKAKQFFAVTLGAVFLSACTATTSLRSTDPQLSVAINQDAPLVLAAPAEKTYKTTSFGQYRFKATRADGEPMYGLVPLKFNKGYLVADILFFAPALFYNLREVYPFYEFDAEEGVVRYKKHAEDEWISYRPTAAEQQRARAYFANAK</sequence>
<dbReference type="AlphaFoldDB" id="A0A5R9QG91"/>
<dbReference type="RefSeq" id="WP_138408791.1">
    <property type="nucleotide sequence ID" value="NZ_QLAE01000018.1"/>
</dbReference>
<gene>
    <name evidence="2" type="ORF">DN820_08245</name>
</gene>
<dbReference type="EMBL" id="QLAG01000008">
    <property type="protein sequence ID" value="TLX64060.1"/>
    <property type="molecule type" value="Genomic_DNA"/>
</dbReference>
<evidence type="ECO:0008006" key="4">
    <source>
        <dbReference type="Google" id="ProtNLM"/>
    </source>
</evidence>
<dbReference type="OrthoDB" id="7011540at2"/>